<feature type="non-terminal residue" evidence="2">
    <location>
        <position position="1"/>
    </location>
</feature>
<organism evidence="2 3">
    <name type="scientific">Trifolium medium</name>
    <dbReference type="NCBI Taxonomy" id="97028"/>
    <lineage>
        <taxon>Eukaryota</taxon>
        <taxon>Viridiplantae</taxon>
        <taxon>Streptophyta</taxon>
        <taxon>Embryophyta</taxon>
        <taxon>Tracheophyta</taxon>
        <taxon>Spermatophyta</taxon>
        <taxon>Magnoliopsida</taxon>
        <taxon>eudicotyledons</taxon>
        <taxon>Gunneridae</taxon>
        <taxon>Pentapetalae</taxon>
        <taxon>rosids</taxon>
        <taxon>fabids</taxon>
        <taxon>Fabales</taxon>
        <taxon>Fabaceae</taxon>
        <taxon>Papilionoideae</taxon>
        <taxon>50 kb inversion clade</taxon>
        <taxon>NPAAA clade</taxon>
        <taxon>Hologalegina</taxon>
        <taxon>IRL clade</taxon>
        <taxon>Trifolieae</taxon>
        <taxon>Trifolium</taxon>
    </lineage>
</organism>
<sequence length="99" mass="11514">RDADKAYAEQAAASAPPPPLPHQQQHQVPPQFPQQHQYSDYEMGMAATLYEQHRRMNCGLPYFSPPLMAAVQDYRAQIAIPSYNQQYPQRADLMWHFQR</sequence>
<proteinExistence type="predicted"/>
<evidence type="ECO:0000313" key="2">
    <source>
        <dbReference type="EMBL" id="MCI30027.1"/>
    </source>
</evidence>
<dbReference type="EMBL" id="LXQA010176475">
    <property type="protein sequence ID" value="MCI30027.1"/>
    <property type="molecule type" value="Genomic_DNA"/>
</dbReference>
<dbReference type="Proteomes" id="UP000265520">
    <property type="component" value="Unassembled WGS sequence"/>
</dbReference>
<name>A0A392R198_9FABA</name>
<feature type="region of interest" description="Disordered" evidence="1">
    <location>
        <begin position="1"/>
        <end position="33"/>
    </location>
</feature>
<evidence type="ECO:0000256" key="1">
    <source>
        <dbReference type="SAM" id="MobiDB-lite"/>
    </source>
</evidence>
<comment type="caution">
    <text evidence="2">The sequence shown here is derived from an EMBL/GenBank/DDBJ whole genome shotgun (WGS) entry which is preliminary data.</text>
</comment>
<accession>A0A392R198</accession>
<reference evidence="2 3" key="1">
    <citation type="journal article" date="2018" name="Front. Plant Sci.">
        <title>Red Clover (Trifolium pratense) and Zigzag Clover (T. medium) - A Picture of Genomic Similarities and Differences.</title>
        <authorList>
            <person name="Dluhosova J."/>
            <person name="Istvanek J."/>
            <person name="Nedelnik J."/>
            <person name="Repkova J."/>
        </authorList>
    </citation>
    <scope>NUCLEOTIDE SEQUENCE [LARGE SCALE GENOMIC DNA]</scope>
    <source>
        <strain evidence="3">cv. 10/8</strain>
        <tissue evidence="2">Leaf</tissue>
    </source>
</reference>
<keyword evidence="3" id="KW-1185">Reference proteome</keyword>
<dbReference type="AlphaFoldDB" id="A0A392R198"/>
<protein>
    <submittedName>
        <fullName evidence="2">Uncharacterized protein</fullName>
    </submittedName>
</protein>
<evidence type="ECO:0000313" key="3">
    <source>
        <dbReference type="Proteomes" id="UP000265520"/>
    </source>
</evidence>
<feature type="compositionally biased region" description="Low complexity" evidence="1">
    <location>
        <begin position="22"/>
        <end position="33"/>
    </location>
</feature>